<accession>A0A067SN42</accession>
<reference evidence="2" key="1">
    <citation type="journal article" date="2014" name="Proc. Natl. Acad. Sci. U.S.A.">
        <title>Extensive sampling of basidiomycete genomes demonstrates inadequacy of the white-rot/brown-rot paradigm for wood decay fungi.</title>
        <authorList>
            <person name="Riley R."/>
            <person name="Salamov A.A."/>
            <person name="Brown D.W."/>
            <person name="Nagy L.G."/>
            <person name="Floudas D."/>
            <person name="Held B.W."/>
            <person name="Levasseur A."/>
            <person name="Lombard V."/>
            <person name="Morin E."/>
            <person name="Otillar R."/>
            <person name="Lindquist E.A."/>
            <person name="Sun H."/>
            <person name="LaButti K.M."/>
            <person name="Schmutz J."/>
            <person name="Jabbour D."/>
            <person name="Luo H."/>
            <person name="Baker S.E."/>
            <person name="Pisabarro A.G."/>
            <person name="Walton J.D."/>
            <person name="Blanchette R.A."/>
            <person name="Henrissat B."/>
            <person name="Martin F."/>
            <person name="Cullen D."/>
            <person name="Hibbett D.S."/>
            <person name="Grigoriev I.V."/>
        </authorList>
    </citation>
    <scope>NUCLEOTIDE SEQUENCE [LARGE SCALE GENOMIC DNA]</scope>
    <source>
        <strain evidence="2">CBS 339.88</strain>
    </source>
</reference>
<dbReference type="EMBL" id="KL142389">
    <property type="protein sequence ID" value="KDR72331.1"/>
    <property type="molecule type" value="Genomic_DNA"/>
</dbReference>
<sequence>MKHSAAKAQLVGYPWTLYDFDKVFDYNPCEYVNDAINHHRKTIPLASSIAVYPIALVFGVGGENTGSRRIGIQPLNDTTLLVVLGVQADMAISLGMGYDDGSLLRVEVVLAHDLTSNGRAGDGGSVSTSCDSDVRPYVVFVWAIQKKCAYQRPVAQR</sequence>
<evidence type="ECO:0000313" key="2">
    <source>
        <dbReference type="Proteomes" id="UP000027222"/>
    </source>
</evidence>
<dbReference type="AlphaFoldDB" id="A0A067SN42"/>
<evidence type="ECO:0000313" key="1">
    <source>
        <dbReference type="EMBL" id="KDR72331.1"/>
    </source>
</evidence>
<keyword evidence="2" id="KW-1185">Reference proteome</keyword>
<gene>
    <name evidence="1" type="ORF">GALMADRAFT_769368</name>
</gene>
<proteinExistence type="predicted"/>
<dbReference type="Proteomes" id="UP000027222">
    <property type="component" value="Unassembled WGS sequence"/>
</dbReference>
<name>A0A067SN42_GALM3</name>
<dbReference type="HOGENOM" id="CLU_1678009_0_0_1"/>
<protein>
    <submittedName>
        <fullName evidence="1">Uncharacterized protein</fullName>
    </submittedName>
</protein>
<organism evidence="1 2">
    <name type="scientific">Galerina marginata (strain CBS 339.88)</name>
    <dbReference type="NCBI Taxonomy" id="685588"/>
    <lineage>
        <taxon>Eukaryota</taxon>
        <taxon>Fungi</taxon>
        <taxon>Dikarya</taxon>
        <taxon>Basidiomycota</taxon>
        <taxon>Agaricomycotina</taxon>
        <taxon>Agaricomycetes</taxon>
        <taxon>Agaricomycetidae</taxon>
        <taxon>Agaricales</taxon>
        <taxon>Agaricineae</taxon>
        <taxon>Strophariaceae</taxon>
        <taxon>Galerina</taxon>
    </lineage>
</organism>